<comment type="caution">
    <text evidence="1">The sequence shown here is derived from an EMBL/GenBank/DDBJ whole genome shotgun (WGS) entry which is preliminary data.</text>
</comment>
<evidence type="ECO:0008006" key="3">
    <source>
        <dbReference type="Google" id="ProtNLM"/>
    </source>
</evidence>
<proteinExistence type="predicted"/>
<accession>A0AAV9LX07</accession>
<evidence type="ECO:0000313" key="2">
    <source>
        <dbReference type="Proteomes" id="UP001311915"/>
    </source>
</evidence>
<organism evidence="1 2">
    <name type="scientific">Solanum pinnatisectum</name>
    <name type="common">tansyleaf nightshade</name>
    <dbReference type="NCBI Taxonomy" id="50273"/>
    <lineage>
        <taxon>Eukaryota</taxon>
        <taxon>Viridiplantae</taxon>
        <taxon>Streptophyta</taxon>
        <taxon>Embryophyta</taxon>
        <taxon>Tracheophyta</taxon>
        <taxon>Spermatophyta</taxon>
        <taxon>Magnoliopsida</taxon>
        <taxon>eudicotyledons</taxon>
        <taxon>Gunneridae</taxon>
        <taxon>Pentapetalae</taxon>
        <taxon>asterids</taxon>
        <taxon>lamiids</taxon>
        <taxon>Solanales</taxon>
        <taxon>Solanaceae</taxon>
        <taxon>Solanoideae</taxon>
        <taxon>Solaneae</taxon>
        <taxon>Solanum</taxon>
    </lineage>
</organism>
<gene>
    <name evidence="1" type="ORF">R3W88_023211</name>
</gene>
<dbReference type="EMBL" id="JAWPEI010000004">
    <property type="protein sequence ID" value="KAK4730223.1"/>
    <property type="molecule type" value="Genomic_DNA"/>
</dbReference>
<name>A0AAV9LX07_9SOLN</name>
<dbReference type="PANTHER" id="PTHR34222:SF97">
    <property type="entry name" value="CATALYTIC REGION, PUTATIVE-RELATED"/>
    <property type="match status" value="1"/>
</dbReference>
<evidence type="ECO:0000313" key="1">
    <source>
        <dbReference type="EMBL" id="KAK4730223.1"/>
    </source>
</evidence>
<reference evidence="1 2" key="1">
    <citation type="submission" date="2023-10" db="EMBL/GenBank/DDBJ databases">
        <title>Genome-Wide Identification Analysis in wild type Solanum Pinnatisectum Reveals Some Genes Defensing Phytophthora Infestans.</title>
        <authorList>
            <person name="Sun C."/>
        </authorList>
    </citation>
    <scope>NUCLEOTIDE SEQUENCE [LARGE SCALE GENOMIC DNA]</scope>
    <source>
        <strain evidence="1">LQN</strain>
        <tissue evidence="1">Leaf</tissue>
    </source>
</reference>
<dbReference type="Proteomes" id="UP001311915">
    <property type="component" value="Unassembled WGS sequence"/>
</dbReference>
<protein>
    <recommendedName>
        <fullName evidence="3">Retrotransposon gag domain-containing protein</fullName>
    </recommendedName>
</protein>
<dbReference type="PANTHER" id="PTHR34222">
    <property type="entry name" value="GAG_PRE-INTEGRS DOMAIN-CONTAINING PROTEIN"/>
    <property type="match status" value="1"/>
</dbReference>
<sequence length="177" mass="19747">MNNVSMDLVSGILFRSNAALVWNDLKERFDKVNMSRIFHLHKAIVMHVQGVSPISVYYSKLKDLWDEYDSILPPPSFDYVKSVDYTDSMLRQKLLQFHMGLNDNYGQARSQILMMNPSPSVNQCYAMIIQDESQRALSGSGQTINPTALFIHRPGGSVFGPQGSQYGSGNGGNGNSH</sequence>
<keyword evidence="2" id="KW-1185">Reference proteome</keyword>
<dbReference type="AlphaFoldDB" id="A0AAV9LX07"/>